<organism evidence="2 3">
    <name type="scientific">Elysia crispata</name>
    <name type="common">lettuce slug</name>
    <dbReference type="NCBI Taxonomy" id="231223"/>
    <lineage>
        <taxon>Eukaryota</taxon>
        <taxon>Metazoa</taxon>
        <taxon>Spiralia</taxon>
        <taxon>Lophotrochozoa</taxon>
        <taxon>Mollusca</taxon>
        <taxon>Gastropoda</taxon>
        <taxon>Heterobranchia</taxon>
        <taxon>Euthyneura</taxon>
        <taxon>Panpulmonata</taxon>
        <taxon>Sacoglossa</taxon>
        <taxon>Placobranchoidea</taxon>
        <taxon>Plakobranchidae</taxon>
        <taxon>Elysia</taxon>
    </lineage>
</organism>
<reference evidence="2" key="1">
    <citation type="journal article" date="2023" name="G3 (Bethesda)">
        <title>A reference genome for the long-term kleptoplast-retaining sea slug Elysia crispata morphotype clarki.</title>
        <authorList>
            <person name="Eastman K.E."/>
            <person name="Pendleton A.L."/>
            <person name="Shaikh M.A."/>
            <person name="Suttiyut T."/>
            <person name="Ogas R."/>
            <person name="Tomko P."/>
            <person name="Gavelis G."/>
            <person name="Widhalm J.R."/>
            <person name="Wisecaver J.H."/>
        </authorList>
    </citation>
    <scope>NUCLEOTIDE SEQUENCE</scope>
    <source>
        <strain evidence="2">ECLA1</strain>
    </source>
</reference>
<accession>A0AAE1DQ64</accession>
<keyword evidence="1" id="KW-1133">Transmembrane helix</keyword>
<name>A0AAE1DQ64_9GAST</name>
<dbReference type="Proteomes" id="UP001283361">
    <property type="component" value="Unassembled WGS sequence"/>
</dbReference>
<keyword evidence="1" id="KW-0812">Transmembrane</keyword>
<gene>
    <name evidence="2" type="ORF">RRG08_013082</name>
</gene>
<dbReference type="AlphaFoldDB" id="A0AAE1DQ64"/>
<evidence type="ECO:0000313" key="2">
    <source>
        <dbReference type="EMBL" id="KAK3778814.1"/>
    </source>
</evidence>
<dbReference type="EMBL" id="JAWDGP010002895">
    <property type="protein sequence ID" value="KAK3778814.1"/>
    <property type="molecule type" value="Genomic_DNA"/>
</dbReference>
<proteinExistence type="predicted"/>
<protein>
    <submittedName>
        <fullName evidence="2">Uncharacterized protein</fullName>
    </submittedName>
</protein>
<feature type="transmembrane region" description="Helical" evidence="1">
    <location>
        <begin position="44"/>
        <end position="68"/>
    </location>
</feature>
<keyword evidence="1" id="KW-0472">Membrane</keyword>
<evidence type="ECO:0000313" key="3">
    <source>
        <dbReference type="Proteomes" id="UP001283361"/>
    </source>
</evidence>
<keyword evidence="3" id="KW-1185">Reference proteome</keyword>
<sequence length="101" mass="11481">MNDVSGCQSVSWENTEHMVNSLRARVRRDGACGSQEYEVVNKGLLARIIIFLGLGPLFPSPNLISGYLRQTSLSTRLLRVYSFRERSMHMTWLLPIFCTST</sequence>
<evidence type="ECO:0000256" key="1">
    <source>
        <dbReference type="SAM" id="Phobius"/>
    </source>
</evidence>
<comment type="caution">
    <text evidence="2">The sequence shown here is derived from an EMBL/GenBank/DDBJ whole genome shotgun (WGS) entry which is preliminary data.</text>
</comment>